<protein>
    <submittedName>
        <fullName evidence="2">Glyoxalase family protein</fullName>
    </submittedName>
</protein>
<dbReference type="PANTHER" id="PTHR36503">
    <property type="entry name" value="BLR2520 PROTEIN"/>
    <property type="match status" value="1"/>
</dbReference>
<evidence type="ECO:0000313" key="2">
    <source>
        <dbReference type="EMBL" id="EFK53999.1"/>
    </source>
</evidence>
<dbReference type="HOGENOM" id="CLU_163370_0_0_11"/>
<accession>D7WCW8</accession>
<organism evidence="2 3">
    <name type="scientific">Corynebacterium genitalium ATCC 33030</name>
    <dbReference type="NCBI Taxonomy" id="585529"/>
    <lineage>
        <taxon>Bacteria</taxon>
        <taxon>Bacillati</taxon>
        <taxon>Actinomycetota</taxon>
        <taxon>Actinomycetes</taxon>
        <taxon>Mycobacteriales</taxon>
        <taxon>Corynebacteriaceae</taxon>
        <taxon>Corynebacterium</taxon>
    </lineage>
</organism>
<dbReference type="InterPro" id="IPR037523">
    <property type="entry name" value="VOC_core"/>
</dbReference>
<dbReference type="SUPFAM" id="SSF54593">
    <property type="entry name" value="Glyoxalase/Bleomycin resistance protein/Dihydroxybiphenyl dioxygenase"/>
    <property type="match status" value="1"/>
</dbReference>
<dbReference type="STRING" id="585529.HMPREF0291_11656"/>
<dbReference type="Pfam" id="PF00903">
    <property type="entry name" value="Glyoxalase"/>
    <property type="match status" value="1"/>
</dbReference>
<evidence type="ECO:0000313" key="3">
    <source>
        <dbReference type="Proteomes" id="UP000004208"/>
    </source>
</evidence>
<dbReference type="eggNOG" id="COG0346">
    <property type="taxonomic scope" value="Bacteria"/>
</dbReference>
<name>D7WCW8_9CORY</name>
<dbReference type="Gene3D" id="3.30.720.110">
    <property type="match status" value="1"/>
</dbReference>
<dbReference type="EMBL" id="ACLJ02000003">
    <property type="protein sequence ID" value="EFK53999.1"/>
    <property type="molecule type" value="Genomic_DNA"/>
</dbReference>
<reference evidence="2" key="1">
    <citation type="submission" date="2010-06" db="EMBL/GenBank/DDBJ databases">
        <authorList>
            <person name="Muzny D."/>
            <person name="Qin X."/>
            <person name="Buhay C."/>
            <person name="Dugan-Rocha S."/>
            <person name="Ding Y."/>
            <person name="Chen G."/>
            <person name="Hawes A."/>
            <person name="Holder M."/>
            <person name="Jhangiani S."/>
            <person name="Johnson A."/>
            <person name="Khan Z."/>
            <person name="Li Z."/>
            <person name="Liu W."/>
            <person name="Liu X."/>
            <person name="Perez L."/>
            <person name="Shen H."/>
            <person name="Wang Q."/>
            <person name="Watt J."/>
            <person name="Xi L."/>
            <person name="Xin Y."/>
            <person name="Zhou J."/>
            <person name="Deng J."/>
            <person name="Jiang H."/>
            <person name="Liu Y."/>
            <person name="Qu J."/>
            <person name="Song X.-Z."/>
            <person name="Zhang L."/>
            <person name="Villasana D."/>
            <person name="Johnson A."/>
            <person name="Liu J."/>
            <person name="Liyanage D."/>
            <person name="Lorensuhewa L."/>
            <person name="Robinson T."/>
            <person name="Song A."/>
            <person name="Song B.-B."/>
            <person name="Dinh H."/>
            <person name="Thornton R."/>
            <person name="Coyle M."/>
            <person name="Francisco L."/>
            <person name="Jackson L."/>
            <person name="Javaid M."/>
            <person name="Korchina V."/>
            <person name="Kovar C."/>
            <person name="Mata R."/>
            <person name="Mathew T."/>
            <person name="Ngo R."/>
            <person name="Nguyen L."/>
            <person name="Nguyen N."/>
            <person name="Okwuonu G."/>
            <person name="Ongeri F."/>
            <person name="Pham C."/>
            <person name="Simmons D."/>
            <person name="Wilczek-Boney K."/>
            <person name="Hale W."/>
            <person name="Jakkamsetti A."/>
            <person name="Pham P."/>
            <person name="Ruth R."/>
            <person name="San Lucas F."/>
            <person name="Warren J."/>
            <person name="Zhang J."/>
            <person name="Zhao Z."/>
            <person name="Zhou C."/>
            <person name="Zhu D."/>
            <person name="Lee S."/>
            <person name="Bess C."/>
            <person name="Blankenburg K."/>
            <person name="Forbes L."/>
            <person name="Fu Q."/>
            <person name="Gubbala S."/>
            <person name="Hirani K."/>
            <person name="Jayaseelan J.C."/>
            <person name="Lara F."/>
            <person name="Munidasa M."/>
            <person name="Palculict T."/>
            <person name="Patil S."/>
            <person name="Pu L.-L."/>
            <person name="Saada N."/>
            <person name="Tang L."/>
            <person name="Weissenberger G."/>
            <person name="Zhu Y."/>
            <person name="Hemphill L."/>
            <person name="Shang Y."/>
            <person name="Youmans B."/>
            <person name="Ayvaz T."/>
            <person name="Ross M."/>
            <person name="Santibanez J."/>
            <person name="Aqrawi P."/>
            <person name="Gross S."/>
            <person name="Joshi V."/>
            <person name="Fowler G."/>
            <person name="Nazareth L."/>
            <person name="Reid J."/>
            <person name="Worley K."/>
            <person name="Petrosino J."/>
            <person name="Highlander S."/>
            <person name="Gibbs R."/>
        </authorList>
    </citation>
    <scope>NUCLEOTIDE SEQUENCE [LARGE SCALE GENOMIC DNA]</scope>
    <source>
        <strain evidence="2">ATCC 33030</strain>
    </source>
</reference>
<dbReference type="PIRSF" id="PIRSF039020">
    <property type="entry name" value="EhpR"/>
    <property type="match status" value="1"/>
</dbReference>
<dbReference type="AlphaFoldDB" id="D7WCW8"/>
<gene>
    <name evidence="2" type="ORF">HMPREF0291_11656</name>
</gene>
<keyword evidence="3" id="KW-1185">Reference proteome</keyword>
<dbReference type="PANTHER" id="PTHR36503:SF1">
    <property type="entry name" value="BLR2520 PROTEIN"/>
    <property type="match status" value="1"/>
</dbReference>
<evidence type="ECO:0000259" key="1">
    <source>
        <dbReference type="PROSITE" id="PS51819"/>
    </source>
</evidence>
<feature type="domain" description="VOC" evidence="1">
    <location>
        <begin position="23"/>
        <end position="138"/>
    </location>
</feature>
<proteinExistence type="predicted"/>
<comment type="caution">
    <text evidence="2">The sequence shown here is derived from an EMBL/GenBank/DDBJ whole genome shotgun (WGS) entry which is preliminary data.</text>
</comment>
<dbReference type="InterPro" id="IPR004360">
    <property type="entry name" value="Glyas_Fos-R_dOase_dom"/>
</dbReference>
<dbReference type="Proteomes" id="UP000004208">
    <property type="component" value="Unassembled WGS sequence"/>
</dbReference>
<dbReference type="InterPro" id="IPR026275">
    <property type="entry name" value="Glyoxalase/dOase/EhpR"/>
</dbReference>
<sequence length="139" mass="15542">MLRRVFTYPGVHDLESKEQIVNRELVFIVYASDIDASVAFYSDLLGLETDFVTPRYVTFALGEGVFLALWSGNANSLEGAANRTSEVCLNVPAEEVTTTFEQWKNKGVTILREPYEEVFGTTFVIEDPDGNLIRVAPID</sequence>
<dbReference type="PROSITE" id="PS51819">
    <property type="entry name" value="VOC"/>
    <property type="match status" value="1"/>
</dbReference>
<dbReference type="Gene3D" id="3.30.720.120">
    <property type="match status" value="1"/>
</dbReference>
<dbReference type="InterPro" id="IPR029068">
    <property type="entry name" value="Glyas_Bleomycin-R_OHBP_Dase"/>
</dbReference>